<dbReference type="PROSITE" id="PS50931">
    <property type="entry name" value="HTH_LYSR"/>
    <property type="match status" value="1"/>
</dbReference>
<organism evidence="6 7">
    <name type="scientific">Citreimonas salinaria</name>
    <dbReference type="NCBI Taxonomy" id="321339"/>
    <lineage>
        <taxon>Bacteria</taxon>
        <taxon>Pseudomonadati</taxon>
        <taxon>Pseudomonadota</taxon>
        <taxon>Alphaproteobacteria</taxon>
        <taxon>Rhodobacterales</taxon>
        <taxon>Roseobacteraceae</taxon>
        <taxon>Citreimonas</taxon>
    </lineage>
</organism>
<dbReference type="Proteomes" id="UP000199286">
    <property type="component" value="Unassembled WGS sequence"/>
</dbReference>
<dbReference type="InterPro" id="IPR000847">
    <property type="entry name" value="LysR_HTH_N"/>
</dbReference>
<proteinExistence type="inferred from homology"/>
<dbReference type="GO" id="GO:0006351">
    <property type="term" value="P:DNA-templated transcription"/>
    <property type="evidence" value="ECO:0007669"/>
    <property type="project" value="TreeGrafter"/>
</dbReference>
<dbReference type="STRING" id="321339.SAMN05444340_11253"/>
<evidence type="ECO:0000256" key="3">
    <source>
        <dbReference type="ARBA" id="ARBA00023125"/>
    </source>
</evidence>
<evidence type="ECO:0000313" key="7">
    <source>
        <dbReference type="Proteomes" id="UP000199286"/>
    </source>
</evidence>
<dbReference type="RefSeq" id="WP_089884115.1">
    <property type="nucleotide sequence ID" value="NZ_FNPF01000012.1"/>
</dbReference>
<dbReference type="InterPro" id="IPR036388">
    <property type="entry name" value="WH-like_DNA-bd_sf"/>
</dbReference>
<keyword evidence="7" id="KW-1185">Reference proteome</keyword>
<keyword evidence="3" id="KW-0238">DNA-binding</keyword>
<dbReference type="SUPFAM" id="SSF53850">
    <property type="entry name" value="Periplasmic binding protein-like II"/>
    <property type="match status" value="1"/>
</dbReference>
<reference evidence="6 7" key="1">
    <citation type="submission" date="2016-10" db="EMBL/GenBank/DDBJ databases">
        <authorList>
            <person name="de Groot N.N."/>
        </authorList>
    </citation>
    <scope>NUCLEOTIDE SEQUENCE [LARGE SCALE GENOMIC DNA]</scope>
    <source>
        <strain evidence="6 7">DSM 26880</strain>
    </source>
</reference>
<dbReference type="AlphaFoldDB" id="A0A1H3LCJ4"/>
<sequence>MPLLIDIKAFLVTARKGGFSAAAREIGTAPSVITKRVSRLEHEVGKPLFERSTRKLLLTPEGERLRPQLQILVAELEETISEFRSPGRDMTGNLRIKSPTTIGTMFVGRAVSDFLEKHRDVTVEILLMDRLINPLEEGLDIALGALPQSFASVEEFALCPYPRLLVASPAYLEAKGRPETPADILAHDCLAFVPVGLSWTFSSKSGPVAVDIRARFTVNDSRLLVDAAVGGHGLTVVPEFLAREELASGALEPLLPDFPIEPYWFKAMVPQHKLNRPEVLAMVEHLKTAFDPPPWER</sequence>
<dbReference type="PANTHER" id="PTHR30537">
    <property type="entry name" value="HTH-TYPE TRANSCRIPTIONAL REGULATOR"/>
    <property type="match status" value="1"/>
</dbReference>
<dbReference type="EMBL" id="FNPF01000012">
    <property type="protein sequence ID" value="SDY61658.1"/>
    <property type="molecule type" value="Genomic_DNA"/>
</dbReference>
<evidence type="ECO:0000259" key="5">
    <source>
        <dbReference type="PROSITE" id="PS50931"/>
    </source>
</evidence>
<dbReference type="PANTHER" id="PTHR30537:SF35">
    <property type="entry name" value="TRANSCRIPTIONAL REGULATORY PROTEIN"/>
    <property type="match status" value="1"/>
</dbReference>
<dbReference type="InterPro" id="IPR058163">
    <property type="entry name" value="LysR-type_TF_proteobact-type"/>
</dbReference>
<evidence type="ECO:0000313" key="6">
    <source>
        <dbReference type="EMBL" id="SDY61658.1"/>
    </source>
</evidence>
<dbReference type="InterPro" id="IPR005119">
    <property type="entry name" value="LysR_subst-bd"/>
</dbReference>
<keyword evidence="4" id="KW-0804">Transcription</keyword>
<dbReference type="CDD" id="cd08422">
    <property type="entry name" value="PBP2_CrgA_like"/>
    <property type="match status" value="1"/>
</dbReference>
<name>A0A1H3LCJ4_9RHOB</name>
<evidence type="ECO:0000256" key="4">
    <source>
        <dbReference type="ARBA" id="ARBA00023163"/>
    </source>
</evidence>
<accession>A0A1H3LCJ4</accession>
<dbReference type="Pfam" id="PF03466">
    <property type="entry name" value="LysR_substrate"/>
    <property type="match status" value="1"/>
</dbReference>
<dbReference type="GO" id="GO:0003700">
    <property type="term" value="F:DNA-binding transcription factor activity"/>
    <property type="evidence" value="ECO:0007669"/>
    <property type="project" value="InterPro"/>
</dbReference>
<evidence type="ECO:0000256" key="2">
    <source>
        <dbReference type="ARBA" id="ARBA00023015"/>
    </source>
</evidence>
<comment type="similarity">
    <text evidence="1">Belongs to the LysR transcriptional regulatory family.</text>
</comment>
<gene>
    <name evidence="6" type="ORF">SAMN05444340_11253</name>
</gene>
<protein>
    <submittedName>
        <fullName evidence="6">Transcriptional regulator, LysR family</fullName>
    </submittedName>
</protein>
<dbReference type="InterPro" id="IPR036390">
    <property type="entry name" value="WH_DNA-bd_sf"/>
</dbReference>
<keyword evidence="2" id="KW-0805">Transcription regulation</keyword>
<dbReference type="Gene3D" id="3.40.190.290">
    <property type="match status" value="1"/>
</dbReference>
<dbReference type="OrthoDB" id="9813056at2"/>
<feature type="domain" description="HTH lysR-type" evidence="5">
    <location>
        <begin position="2"/>
        <end position="59"/>
    </location>
</feature>
<evidence type="ECO:0000256" key="1">
    <source>
        <dbReference type="ARBA" id="ARBA00009437"/>
    </source>
</evidence>
<dbReference type="GO" id="GO:0043565">
    <property type="term" value="F:sequence-specific DNA binding"/>
    <property type="evidence" value="ECO:0007669"/>
    <property type="project" value="TreeGrafter"/>
</dbReference>
<dbReference type="SUPFAM" id="SSF46785">
    <property type="entry name" value="Winged helix' DNA-binding domain"/>
    <property type="match status" value="1"/>
</dbReference>
<dbReference type="Gene3D" id="1.10.10.10">
    <property type="entry name" value="Winged helix-like DNA-binding domain superfamily/Winged helix DNA-binding domain"/>
    <property type="match status" value="1"/>
</dbReference>
<dbReference type="Pfam" id="PF00126">
    <property type="entry name" value="HTH_1"/>
    <property type="match status" value="1"/>
</dbReference>